<dbReference type="Proteomes" id="UP000014400">
    <property type="component" value="Unassembled WGS sequence"/>
</dbReference>
<dbReference type="HOGENOM" id="CLU_2669737_0_0_4"/>
<protein>
    <submittedName>
        <fullName evidence="1">Uncharacterized protein</fullName>
    </submittedName>
</protein>
<evidence type="ECO:0000313" key="1">
    <source>
        <dbReference type="EMBL" id="EPD98941.1"/>
    </source>
</evidence>
<proteinExistence type="predicted"/>
<dbReference type="AlphaFoldDB" id="S3BET0"/>
<keyword evidence="2" id="KW-1185">Reference proteome</keyword>
<accession>S3BET0</accession>
<comment type="caution">
    <text evidence="1">The sequence shown here is derived from an EMBL/GenBank/DDBJ whole genome shotgun (WGS) entry which is preliminary data.</text>
</comment>
<organism evidence="1 2">
    <name type="scientific">Sutterella wadsworthensis HGA0223</name>
    <dbReference type="NCBI Taxonomy" id="1203554"/>
    <lineage>
        <taxon>Bacteria</taxon>
        <taxon>Pseudomonadati</taxon>
        <taxon>Pseudomonadota</taxon>
        <taxon>Betaproteobacteria</taxon>
        <taxon>Burkholderiales</taxon>
        <taxon>Sutterellaceae</taxon>
        <taxon>Sutterella</taxon>
    </lineage>
</organism>
<sequence length="75" mass="8090">MLRRISALFAVSSKVQKHARLITSQDPPTRILSQCLTFGSNEKRLPGVGMNLLTGAWTLVAAGLESLGAEFDTMS</sequence>
<gene>
    <name evidence="1" type="ORF">HMPREF1476_01396</name>
</gene>
<reference evidence="1 2" key="1">
    <citation type="submission" date="2013-04" db="EMBL/GenBank/DDBJ databases">
        <title>The Genome Sequence of Sutterella wadsworthensis HGA0223.</title>
        <authorList>
            <consortium name="The Broad Institute Genomics Platform"/>
            <person name="Earl A."/>
            <person name="Ward D."/>
            <person name="Feldgarden M."/>
            <person name="Gevers D."/>
            <person name="Schmidt T.M."/>
            <person name="Dover J."/>
            <person name="Dai D."/>
            <person name="Walker B."/>
            <person name="Young S."/>
            <person name="Zeng Q."/>
            <person name="Gargeya S."/>
            <person name="Fitzgerald M."/>
            <person name="Haas B."/>
            <person name="Abouelleil A."/>
            <person name="Allen A.W."/>
            <person name="Alvarado L."/>
            <person name="Arachchi H.M."/>
            <person name="Berlin A.M."/>
            <person name="Chapman S.B."/>
            <person name="Gainer-Dewar J."/>
            <person name="Goldberg J."/>
            <person name="Griggs A."/>
            <person name="Gujja S."/>
            <person name="Hansen M."/>
            <person name="Howarth C."/>
            <person name="Imamovic A."/>
            <person name="Ireland A."/>
            <person name="Larimer J."/>
            <person name="McCowan C."/>
            <person name="Murphy C."/>
            <person name="Pearson M."/>
            <person name="Poon T.W."/>
            <person name="Priest M."/>
            <person name="Roberts A."/>
            <person name="Saif S."/>
            <person name="Shea T."/>
            <person name="Sisk P."/>
            <person name="Sykes S."/>
            <person name="Wortman J."/>
            <person name="Nusbaum C."/>
            <person name="Birren B."/>
        </authorList>
    </citation>
    <scope>NUCLEOTIDE SEQUENCE [LARGE SCALE GENOMIC DNA]</scope>
    <source>
        <strain evidence="1 2">HGA0223</strain>
    </source>
</reference>
<dbReference type="EMBL" id="ATCF01000019">
    <property type="protein sequence ID" value="EPD98941.1"/>
    <property type="molecule type" value="Genomic_DNA"/>
</dbReference>
<evidence type="ECO:0000313" key="2">
    <source>
        <dbReference type="Proteomes" id="UP000014400"/>
    </source>
</evidence>
<name>S3BET0_9BURK</name>